<proteinExistence type="predicted"/>
<evidence type="ECO:0000313" key="1">
    <source>
        <dbReference type="Ensembl" id="ENSMNEP00000007521.1"/>
    </source>
</evidence>
<keyword evidence="2" id="KW-1185">Reference proteome</keyword>
<dbReference type="Ensembl" id="ENSMNET00000031682.1">
    <property type="protein sequence ID" value="ENSMNEP00000007521.1"/>
    <property type="gene ID" value="ENSMNEG00000028341.1"/>
</dbReference>
<dbReference type="OMA" id="EGDNCSH"/>
<dbReference type="GeneTree" id="ENSGT00910000147325"/>
<reference evidence="1" key="2">
    <citation type="submission" date="2025-09" db="UniProtKB">
        <authorList>
            <consortium name="Ensembl"/>
        </authorList>
    </citation>
    <scope>IDENTIFICATION</scope>
</reference>
<dbReference type="Bgee" id="ENSMNEG00000028341">
    <property type="expression patterns" value="Expressed in lung and 1 other cell type or tissue"/>
</dbReference>
<organism evidence="1 2">
    <name type="scientific">Macaca nemestrina</name>
    <name type="common">Pig-tailed macaque</name>
    <dbReference type="NCBI Taxonomy" id="9545"/>
    <lineage>
        <taxon>Eukaryota</taxon>
        <taxon>Metazoa</taxon>
        <taxon>Chordata</taxon>
        <taxon>Craniata</taxon>
        <taxon>Vertebrata</taxon>
        <taxon>Euteleostomi</taxon>
        <taxon>Mammalia</taxon>
        <taxon>Eutheria</taxon>
        <taxon>Euarchontoglires</taxon>
        <taxon>Primates</taxon>
        <taxon>Haplorrhini</taxon>
        <taxon>Catarrhini</taxon>
        <taxon>Cercopithecidae</taxon>
        <taxon>Cercopithecinae</taxon>
        <taxon>Macaca</taxon>
    </lineage>
</organism>
<dbReference type="Proteomes" id="UP000233120">
    <property type="component" value="Unassembled WGS sequence"/>
</dbReference>
<name>A0A2K6B7W6_MACNE</name>
<sequence length="97" mass="10072">MKRELEGSERAAGSALCTNRGGVRVSLSLAGALPTPPASARPPPALLFTARVSPSSLSLLLSLPLFSLLPSSFSSLCCKREGDNCSHTLAPSTCHHL</sequence>
<dbReference type="AlphaFoldDB" id="A0A2K6B7W6"/>
<accession>A0A2K6B7W6</accession>
<reference evidence="1" key="1">
    <citation type="submission" date="2025-08" db="UniProtKB">
        <authorList>
            <consortium name="Ensembl"/>
        </authorList>
    </citation>
    <scope>IDENTIFICATION</scope>
</reference>
<protein>
    <submittedName>
        <fullName evidence="1">Uncharacterized protein</fullName>
    </submittedName>
</protein>
<evidence type="ECO:0000313" key="2">
    <source>
        <dbReference type="Proteomes" id="UP000233120"/>
    </source>
</evidence>